<dbReference type="InterPro" id="IPR038305">
    <property type="entry name" value="HeLo_sf"/>
</dbReference>
<dbReference type="OrthoDB" id="20872at2759"/>
<dbReference type="Pfam" id="PF14479">
    <property type="entry name" value="HeLo"/>
    <property type="match status" value="1"/>
</dbReference>
<protein>
    <recommendedName>
        <fullName evidence="2">Prion-inhibition and propagation HeLo domain-containing protein</fullName>
    </recommendedName>
</protein>
<proteinExistence type="predicted"/>
<gene>
    <name evidence="3" type="ORF">K402DRAFT_297469</name>
</gene>
<evidence type="ECO:0000313" key="4">
    <source>
        <dbReference type="Proteomes" id="UP000800041"/>
    </source>
</evidence>
<feature type="compositionally biased region" description="Polar residues" evidence="1">
    <location>
        <begin position="350"/>
        <end position="361"/>
    </location>
</feature>
<feature type="region of interest" description="Disordered" evidence="1">
    <location>
        <begin position="243"/>
        <end position="361"/>
    </location>
</feature>
<accession>A0A6G1GN52</accession>
<dbReference type="InterPro" id="IPR029498">
    <property type="entry name" value="HeLo_dom"/>
</dbReference>
<feature type="non-terminal residue" evidence="3">
    <location>
        <position position="1"/>
    </location>
</feature>
<dbReference type="Gene3D" id="1.20.120.1020">
    <property type="entry name" value="Prion-inhibition and propagation, HeLo domain"/>
    <property type="match status" value="1"/>
</dbReference>
<evidence type="ECO:0000259" key="2">
    <source>
        <dbReference type="Pfam" id="PF14479"/>
    </source>
</evidence>
<evidence type="ECO:0000313" key="3">
    <source>
        <dbReference type="EMBL" id="KAF1982351.1"/>
    </source>
</evidence>
<keyword evidence="4" id="KW-1185">Reference proteome</keyword>
<name>A0A6G1GN52_9PEZI</name>
<feature type="compositionally biased region" description="Polar residues" evidence="1">
    <location>
        <begin position="291"/>
        <end position="325"/>
    </location>
</feature>
<sequence>VDLARVFSTCVESFGLIHPSKEWNKQQHLLITLLGIQQGRLLIWGDVLGITDSSPARDTRLDQPIFREPIEERLQTITFRLSRETKAVALSKYGLKPPKRFTSEYERALDINRLGAFRTRFWAMTPHDSWKDRRGVGVTVTQTHWTIADNTKFSDYVAAVRTDVDDLISLMGVQDEQIDRAMKHDIKALGWHPVFDKGKAARDMTSLRLIRDACVQAYPAYSAETKGALKYLEEEWSDNYASMRASRRQSEATPTVPKGSMKVPEKKGTGNAKADATPLKPRKQGFLASLRQLSFGKTKNSTPRSGNEKTSTANSKTLTATPSTTDPERSKSASEAKPDNEDGEALMPQRSMSMTAVPTGR</sequence>
<feature type="compositionally biased region" description="Basic and acidic residues" evidence="1">
    <location>
        <begin position="326"/>
        <end position="340"/>
    </location>
</feature>
<dbReference type="EMBL" id="ML977185">
    <property type="protein sequence ID" value="KAF1982351.1"/>
    <property type="molecule type" value="Genomic_DNA"/>
</dbReference>
<reference evidence="3" key="1">
    <citation type="journal article" date="2020" name="Stud. Mycol.">
        <title>101 Dothideomycetes genomes: a test case for predicting lifestyles and emergence of pathogens.</title>
        <authorList>
            <person name="Haridas S."/>
            <person name="Albert R."/>
            <person name="Binder M."/>
            <person name="Bloem J."/>
            <person name="Labutti K."/>
            <person name="Salamov A."/>
            <person name="Andreopoulos B."/>
            <person name="Baker S."/>
            <person name="Barry K."/>
            <person name="Bills G."/>
            <person name="Bluhm B."/>
            <person name="Cannon C."/>
            <person name="Castanera R."/>
            <person name="Culley D."/>
            <person name="Daum C."/>
            <person name="Ezra D."/>
            <person name="Gonzalez J."/>
            <person name="Henrissat B."/>
            <person name="Kuo A."/>
            <person name="Liang C."/>
            <person name="Lipzen A."/>
            <person name="Lutzoni F."/>
            <person name="Magnuson J."/>
            <person name="Mondo S."/>
            <person name="Nolan M."/>
            <person name="Ohm R."/>
            <person name="Pangilinan J."/>
            <person name="Park H.-J."/>
            <person name="Ramirez L."/>
            <person name="Alfaro M."/>
            <person name="Sun H."/>
            <person name="Tritt A."/>
            <person name="Yoshinaga Y."/>
            <person name="Zwiers L.-H."/>
            <person name="Turgeon B."/>
            <person name="Goodwin S."/>
            <person name="Spatafora J."/>
            <person name="Crous P."/>
            <person name="Grigoriev I."/>
        </authorList>
    </citation>
    <scope>NUCLEOTIDE SEQUENCE</scope>
    <source>
        <strain evidence="3">CBS 113979</strain>
    </source>
</reference>
<feature type="non-terminal residue" evidence="3">
    <location>
        <position position="361"/>
    </location>
</feature>
<evidence type="ECO:0000256" key="1">
    <source>
        <dbReference type="SAM" id="MobiDB-lite"/>
    </source>
</evidence>
<organism evidence="3 4">
    <name type="scientific">Aulographum hederae CBS 113979</name>
    <dbReference type="NCBI Taxonomy" id="1176131"/>
    <lineage>
        <taxon>Eukaryota</taxon>
        <taxon>Fungi</taxon>
        <taxon>Dikarya</taxon>
        <taxon>Ascomycota</taxon>
        <taxon>Pezizomycotina</taxon>
        <taxon>Dothideomycetes</taxon>
        <taxon>Pleosporomycetidae</taxon>
        <taxon>Aulographales</taxon>
        <taxon>Aulographaceae</taxon>
    </lineage>
</organism>
<feature type="domain" description="Prion-inhibition and propagation HeLo" evidence="2">
    <location>
        <begin position="3"/>
        <end position="209"/>
    </location>
</feature>
<dbReference type="Proteomes" id="UP000800041">
    <property type="component" value="Unassembled WGS sequence"/>
</dbReference>
<dbReference type="AlphaFoldDB" id="A0A6G1GN52"/>